<accession>A0A026W2X4</accession>
<protein>
    <submittedName>
        <fullName evidence="2">Uncharacterized protein</fullName>
    </submittedName>
</protein>
<proteinExistence type="predicted"/>
<evidence type="ECO:0000256" key="1">
    <source>
        <dbReference type="SAM" id="MobiDB-lite"/>
    </source>
</evidence>
<dbReference type="Proteomes" id="UP000053097">
    <property type="component" value="Unassembled WGS sequence"/>
</dbReference>
<reference evidence="2 3" key="1">
    <citation type="journal article" date="2014" name="Curr. Biol.">
        <title>The genome of the clonal raider ant Cerapachys biroi.</title>
        <authorList>
            <person name="Oxley P.R."/>
            <person name="Ji L."/>
            <person name="Fetter-Pruneda I."/>
            <person name="McKenzie S.K."/>
            <person name="Li C."/>
            <person name="Hu H."/>
            <person name="Zhang G."/>
            <person name="Kronauer D.J."/>
        </authorList>
    </citation>
    <scope>NUCLEOTIDE SEQUENCE [LARGE SCALE GENOMIC DNA]</scope>
</reference>
<feature type="region of interest" description="Disordered" evidence="1">
    <location>
        <begin position="1"/>
        <end position="42"/>
    </location>
</feature>
<dbReference type="AlphaFoldDB" id="A0A026W2X4"/>
<dbReference type="EMBL" id="KK107455">
    <property type="protein sequence ID" value="EZA50430.1"/>
    <property type="molecule type" value="Genomic_DNA"/>
</dbReference>
<feature type="compositionally biased region" description="Polar residues" evidence="1">
    <location>
        <begin position="11"/>
        <end position="20"/>
    </location>
</feature>
<feature type="compositionally biased region" description="Basic and acidic residues" evidence="1">
    <location>
        <begin position="21"/>
        <end position="39"/>
    </location>
</feature>
<sequence>MKRRARASASFGEQTNGERSATTRDRGTQLLRNPDEGRKRLSSMYWPGMFAESV</sequence>
<gene>
    <name evidence="2" type="ORF">X777_10623</name>
</gene>
<evidence type="ECO:0000313" key="2">
    <source>
        <dbReference type="EMBL" id="EZA50430.1"/>
    </source>
</evidence>
<name>A0A026W2X4_OOCBI</name>
<keyword evidence="3" id="KW-1185">Reference proteome</keyword>
<evidence type="ECO:0000313" key="3">
    <source>
        <dbReference type="Proteomes" id="UP000053097"/>
    </source>
</evidence>
<organism evidence="2 3">
    <name type="scientific">Ooceraea biroi</name>
    <name type="common">Clonal raider ant</name>
    <name type="synonym">Cerapachys biroi</name>
    <dbReference type="NCBI Taxonomy" id="2015173"/>
    <lineage>
        <taxon>Eukaryota</taxon>
        <taxon>Metazoa</taxon>
        <taxon>Ecdysozoa</taxon>
        <taxon>Arthropoda</taxon>
        <taxon>Hexapoda</taxon>
        <taxon>Insecta</taxon>
        <taxon>Pterygota</taxon>
        <taxon>Neoptera</taxon>
        <taxon>Endopterygota</taxon>
        <taxon>Hymenoptera</taxon>
        <taxon>Apocrita</taxon>
        <taxon>Aculeata</taxon>
        <taxon>Formicoidea</taxon>
        <taxon>Formicidae</taxon>
        <taxon>Dorylinae</taxon>
        <taxon>Ooceraea</taxon>
    </lineage>
</organism>